<dbReference type="SUPFAM" id="SSF81321">
    <property type="entry name" value="Family A G protein-coupled receptor-like"/>
    <property type="match status" value="1"/>
</dbReference>
<proteinExistence type="inferred from homology"/>
<dbReference type="CDD" id="cd15227">
    <property type="entry name" value="7tmA_OR14-like"/>
    <property type="match status" value="1"/>
</dbReference>
<dbReference type="Pfam" id="PF13853">
    <property type="entry name" value="7tm_4"/>
    <property type="match status" value="1"/>
</dbReference>
<dbReference type="Gene3D" id="1.20.1070.10">
    <property type="entry name" value="Rhodopsin 7-helix transmembrane proteins"/>
    <property type="match status" value="1"/>
</dbReference>
<comment type="function">
    <text evidence="1">Odorant receptor.</text>
</comment>
<evidence type="ECO:0000256" key="12">
    <source>
        <dbReference type="ARBA" id="ARBA00023224"/>
    </source>
</evidence>
<evidence type="ECO:0000256" key="7">
    <source>
        <dbReference type="ARBA" id="ARBA00022725"/>
    </source>
</evidence>
<evidence type="ECO:0000256" key="1">
    <source>
        <dbReference type="ARBA" id="ARBA00002936"/>
    </source>
</evidence>
<dbReference type="InterPro" id="IPR000725">
    <property type="entry name" value="Olfact_rcpt"/>
</dbReference>
<dbReference type="GO" id="GO:0004930">
    <property type="term" value="F:G protein-coupled receptor activity"/>
    <property type="evidence" value="ECO:0007669"/>
    <property type="project" value="UniProtKB-KW"/>
</dbReference>
<dbReference type="InterPro" id="IPR000276">
    <property type="entry name" value="GPCR_Rhodpsn"/>
</dbReference>
<dbReference type="AlphaFoldDB" id="A0A9B0UC07"/>
<feature type="domain" description="G-protein coupled receptors family 1 profile" evidence="15">
    <location>
        <begin position="39"/>
        <end position="288"/>
    </location>
</feature>
<evidence type="ECO:0000256" key="4">
    <source>
        <dbReference type="ARBA" id="ARBA00022475"/>
    </source>
</evidence>
<evidence type="ECO:0000256" key="13">
    <source>
        <dbReference type="RuleBase" id="RU000688"/>
    </source>
</evidence>
<dbReference type="GO" id="GO:0004984">
    <property type="term" value="F:olfactory receptor activity"/>
    <property type="evidence" value="ECO:0007669"/>
    <property type="project" value="InterPro"/>
</dbReference>
<dbReference type="FunFam" id="1.10.1220.70:FF:000001">
    <property type="entry name" value="Olfactory receptor"/>
    <property type="match status" value="1"/>
</dbReference>
<reference evidence="17" key="1">
    <citation type="submission" date="2025-08" db="UniProtKB">
        <authorList>
            <consortium name="RefSeq"/>
        </authorList>
    </citation>
    <scope>IDENTIFICATION</scope>
    <source>
        <tissue evidence="17">Spleen</tissue>
    </source>
</reference>
<evidence type="ECO:0000256" key="5">
    <source>
        <dbReference type="ARBA" id="ARBA00022606"/>
    </source>
</evidence>
<evidence type="ECO:0000313" key="16">
    <source>
        <dbReference type="Proteomes" id="UP000504623"/>
    </source>
</evidence>
<dbReference type="InterPro" id="IPR017452">
    <property type="entry name" value="GPCR_Rhodpsn_7TM"/>
</dbReference>
<keyword evidence="16" id="KW-1185">Reference proteome</keyword>
<organism evidence="16 17">
    <name type="scientific">Chrysochloris asiatica</name>
    <name type="common">Cape golden mole</name>
    <dbReference type="NCBI Taxonomy" id="185453"/>
    <lineage>
        <taxon>Eukaryota</taxon>
        <taxon>Metazoa</taxon>
        <taxon>Chordata</taxon>
        <taxon>Craniata</taxon>
        <taxon>Vertebrata</taxon>
        <taxon>Euteleostomi</taxon>
        <taxon>Mammalia</taxon>
        <taxon>Eutheria</taxon>
        <taxon>Afrotheria</taxon>
        <taxon>Chrysochloridae</taxon>
        <taxon>Chrysochlorinae</taxon>
        <taxon>Chrysochloris</taxon>
    </lineage>
</organism>
<keyword evidence="11 13" id="KW-0675">Receptor</keyword>
<dbReference type="PROSITE" id="PS50262">
    <property type="entry name" value="G_PROTEIN_RECEP_F1_2"/>
    <property type="match status" value="1"/>
</dbReference>
<gene>
    <name evidence="17" type="primary">LOC102836812</name>
</gene>
<dbReference type="InterPro" id="IPR050516">
    <property type="entry name" value="Olfactory_GPCR"/>
</dbReference>
<keyword evidence="9 13" id="KW-0297">G-protein coupled receptor</keyword>
<feature type="transmembrane region" description="Helical" evidence="14">
    <location>
        <begin position="55"/>
        <end position="76"/>
    </location>
</feature>
<dbReference type="GeneID" id="102836812"/>
<name>A0A9B0UC07_CHRAS</name>
<keyword evidence="8 14" id="KW-1133">Transmembrane helix</keyword>
<keyword evidence="7 14" id="KW-0552">Olfaction</keyword>
<evidence type="ECO:0000256" key="3">
    <source>
        <dbReference type="ARBA" id="ARBA00010663"/>
    </source>
</evidence>
<evidence type="ECO:0000259" key="15">
    <source>
        <dbReference type="PROSITE" id="PS50262"/>
    </source>
</evidence>
<dbReference type="PROSITE" id="PS00237">
    <property type="entry name" value="G_PROTEIN_RECEP_F1_1"/>
    <property type="match status" value="1"/>
</dbReference>
<keyword evidence="12 13" id="KW-0807">Transducer</keyword>
<keyword evidence="6 13" id="KW-0812">Transmembrane</keyword>
<feature type="transmembrane region" description="Helical" evidence="14">
    <location>
        <begin position="27"/>
        <end position="49"/>
    </location>
</feature>
<dbReference type="PRINTS" id="PR00245">
    <property type="entry name" value="OLFACTORYR"/>
</dbReference>
<evidence type="ECO:0000256" key="14">
    <source>
        <dbReference type="RuleBase" id="RU363047"/>
    </source>
</evidence>
<feature type="transmembrane region" description="Helical" evidence="14">
    <location>
        <begin position="196"/>
        <end position="224"/>
    </location>
</feature>
<dbReference type="FunFam" id="1.20.1070.10:FF:000037">
    <property type="entry name" value="Olfactory receptor"/>
    <property type="match status" value="1"/>
</dbReference>
<dbReference type="RefSeq" id="XP_006876139.1">
    <property type="nucleotide sequence ID" value="XM_006876077.1"/>
</dbReference>
<dbReference type="GO" id="GO:0005886">
    <property type="term" value="C:plasma membrane"/>
    <property type="evidence" value="ECO:0007669"/>
    <property type="project" value="UniProtKB-SubCell"/>
</dbReference>
<keyword evidence="10 14" id="KW-0472">Membrane</keyword>
<evidence type="ECO:0000256" key="2">
    <source>
        <dbReference type="ARBA" id="ARBA00004651"/>
    </source>
</evidence>
<feature type="transmembrane region" description="Helical" evidence="14">
    <location>
        <begin position="269"/>
        <end position="288"/>
    </location>
</feature>
<evidence type="ECO:0000256" key="9">
    <source>
        <dbReference type="ARBA" id="ARBA00023040"/>
    </source>
</evidence>
<keyword evidence="4 14" id="KW-1003">Cell membrane</keyword>
<evidence type="ECO:0000256" key="6">
    <source>
        <dbReference type="ARBA" id="ARBA00022692"/>
    </source>
</evidence>
<comment type="similarity">
    <text evidence="3 13">Belongs to the G-protein coupled receptor 1 family.</text>
</comment>
<comment type="subcellular location">
    <subcellularLocation>
        <location evidence="2 14">Cell membrane</location>
        <topology evidence="2 14">Multi-pass membrane protein</topology>
    </subcellularLocation>
</comment>
<keyword evidence="5 14" id="KW-0716">Sensory transduction</keyword>
<protein>
    <recommendedName>
        <fullName evidence="14">Olfactory receptor</fullName>
    </recommendedName>
</protein>
<dbReference type="Proteomes" id="UP000504623">
    <property type="component" value="Unplaced"/>
</dbReference>
<evidence type="ECO:0000256" key="8">
    <source>
        <dbReference type="ARBA" id="ARBA00022989"/>
    </source>
</evidence>
<evidence type="ECO:0000256" key="10">
    <source>
        <dbReference type="ARBA" id="ARBA00023136"/>
    </source>
</evidence>
<dbReference type="PANTHER" id="PTHR26452">
    <property type="entry name" value="OLFACTORY RECEPTOR"/>
    <property type="match status" value="1"/>
</dbReference>
<sequence>MGNLTIITEFLLMDISRSWELQVLQGVLFLMIYLGSQVGNLMTILVIVTDPTLHFPMYFFIANLSFIDICSISVIVPKSIVNSLTGRKSISLKECAAQIFLYTLFAPTEIALLVVMSYDRYIAICHPLHYGLTVTPQVCAQAAGGSWASGLLYSAIHTINMFRLPFTTSNEIYQYFCDVPQIFRISSSDVQFCESVLIAISSAIVLVCFAIMFMSYIKIFLSVLQIRSAEARNKALSTCTPQLSILFLFLISALITSLGPIANKASLKNLLIAVIYTMLPPFINPLIYSLRNKEINNALGRIYRKYFEFPRRVLLNYDF</sequence>
<feature type="transmembrane region" description="Helical" evidence="14">
    <location>
        <begin position="97"/>
        <end position="118"/>
    </location>
</feature>
<accession>A0A9B0UC07</accession>
<dbReference type="PRINTS" id="PR00237">
    <property type="entry name" value="GPCRRHODOPSN"/>
</dbReference>
<feature type="transmembrane region" description="Helical" evidence="14">
    <location>
        <begin position="245"/>
        <end position="263"/>
    </location>
</feature>
<evidence type="ECO:0000313" key="17">
    <source>
        <dbReference type="RefSeq" id="XP_006876139.1"/>
    </source>
</evidence>
<evidence type="ECO:0000256" key="11">
    <source>
        <dbReference type="ARBA" id="ARBA00023170"/>
    </source>
</evidence>